<feature type="transmembrane region" description="Helical" evidence="1">
    <location>
        <begin position="121"/>
        <end position="142"/>
    </location>
</feature>
<feature type="transmembrane region" description="Helical" evidence="1">
    <location>
        <begin position="185"/>
        <end position="204"/>
    </location>
</feature>
<feature type="domain" description="Heparan-alpha-glucosaminide N-acetyltransferase catalytic" evidence="2">
    <location>
        <begin position="115"/>
        <end position="236"/>
    </location>
</feature>
<proteinExistence type="predicted"/>
<keyword evidence="1" id="KW-0472">Membrane</keyword>
<feature type="transmembrane region" description="Helical" evidence="1">
    <location>
        <begin position="260"/>
        <end position="284"/>
    </location>
</feature>
<evidence type="ECO:0000256" key="1">
    <source>
        <dbReference type="SAM" id="Phobius"/>
    </source>
</evidence>
<name>A0AAW1K3H7_POPJA</name>
<feature type="transmembrane region" description="Helical" evidence="1">
    <location>
        <begin position="216"/>
        <end position="239"/>
    </location>
</feature>
<dbReference type="Proteomes" id="UP001458880">
    <property type="component" value="Unassembled WGS sequence"/>
</dbReference>
<sequence>MHFVLKETTYCNLSEELFEHYRYGWNLSTNSCELYIKQPADNEYLPILTAFIILFFFGTMWYMVKCIYKCTKNTVFMQRLLFPNGSTLQTDLGNTADSTPLVVESPPTAHKNPNRLKSIDVFRGLCIILMIFVNYGGGQYWFFKHSIWNGLTVADLIFPWFIWVMGLSYSISLNRKLQRAVPRRTLIFLVLRRSFILIILGLILNSHTKAVSLASLRFPGVLQHIGITYLIIGIIESLCTKRSLTEYEFGKFNFIKDIMVAAPQWIFILSCIFLHTMITFLVPIPGCGRGYVGPGGLHEHGKYFNCTGGVAGYIDRAVFGEHMYHHASCHAMYETTQYVDPEGILSILTSVFLGYLGFQAGRIYHVYTLPIQKVIRWSIWGVVSCLIGALLCNFSKNGGVIPLNKNLWSLSFVLVLGGMGELFL</sequence>
<feature type="transmembrane region" description="Helical" evidence="1">
    <location>
        <begin position="148"/>
        <end position="173"/>
    </location>
</feature>
<gene>
    <name evidence="3" type="ORF">QE152_g25056</name>
</gene>
<accession>A0AAW1K3H7</accession>
<dbReference type="InterPro" id="IPR012429">
    <property type="entry name" value="HGSNAT_cat"/>
</dbReference>
<organism evidence="3 4">
    <name type="scientific">Popillia japonica</name>
    <name type="common">Japanese beetle</name>
    <dbReference type="NCBI Taxonomy" id="7064"/>
    <lineage>
        <taxon>Eukaryota</taxon>
        <taxon>Metazoa</taxon>
        <taxon>Ecdysozoa</taxon>
        <taxon>Arthropoda</taxon>
        <taxon>Hexapoda</taxon>
        <taxon>Insecta</taxon>
        <taxon>Pterygota</taxon>
        <taxon>Neoptera</taxon>
        <taxon>Endopterygota</taxon>
        <taxon>Coleoptera</taxon>
        <taxon>Polyphaga</taxon>
        <taxon>Scarabaeiformia</taxon>
        <taxon>Scarabaeidae</taxon>
        <taxon>Rutelinae</taxon>
        <taxon>Popillia</taxon>
    </lineage>
</organism>
<evidence type="ECO:0000313" key="4">
    <source>
        <dbReference type="Proteomes" id="UP001458880"/>
    </source>
</evidence>
<keyword evidence="4" id="KW-1185">Reference proteome</keyword>
<dbReference type="AlphaFoldDB" id="A0AAW1K3H7"/>
<reference evidence="3 4" key="1">
    <citation type="journal article" date="2024" name="BMC Genomics">
        <title>De novo assembly and annotation of Popillia japonica's genome with initial clues to its potential as an invasive pest.</title>
        <authorList>
            <person name="Cucini C."/>
            <person name="Boschi S."/>
            <person name="Funari R."/>
            <person name="Cardaioli E."/>
            <person name="Iannotti N."/>
            <person name="Marturano G."/>
            <person name="Paoli F."/>
            <person name="Bruttini M."/>
            <person name="Carapelli A."/>
            <person name="Frati F."/>
            <person name="Nardi F."/>
        </authorList>
    </citation>
    <scope>NUCLEOTIDE SEQUENCE [LARGE SCALE GENOMIC DNA]</scope>
    <source>
        <strain evidence="3">DMR45628</strain>
    </source>
</reference>
<keyword evidence="1" id="KW-1133">Transmembrane helix</keyword>
<feature type="transmembrane region" description="Helical" evidence="1">
    <location>
        <begin position="44"/>
        <end position="64"/>
    </location>
</feature>
<feature type="transmembrane region" description="Helical" evidence="1">
    <location>
        <begin position="377"/>
        <end position="395"/>
    </location>
</feature>
<comment type="caution">
    <text evidence="3">The sequence shown here is derived from an EMBL/GenBank/DDBJ whole genome shotgun (WGS) entry which is preliminary data.</text>
</comment>
<evidence type="ECO:0000259" key="2">
    <source>
        <dbReference type="Pfam" id="PF07786"/>
    </source>
</evidence>
<dbReference type="PANTHER" id="PTHR31061:SF24">
    <property type="entry name" value="LD22376P"/>
    <property type="match status" value="1"/>
</dbReference>
<dbReference type="Pfam" id="PF07786">
    <property type="entry name" value="HGSNAT_cat"/>
    <property type="match status" value="1"/>
</dbReference>
<feature type="transmembrane region" description="Helical" evidence="1">
    <location>
        <begin position="343"/>
        <end position="365"/>
    </location>
</feature>
<dbReference type="EMBL" id="JASPKY010000268">
    <property type="protein sequence ID" value="KAK9712136.1"/>
    <property type="molecule type" value="Genomic_DNA"/>
</dbReference>
<evidence type="ECO:0000313" key="3">
    <source>
        <dbReference type="EMBL" id="KAK9712136.1"/>
    </source>
</evidence>
<keyword evidence="1" id="KW-0812">Transmembrane</keyword>
<protein>
    <submittedName>
        <fullName evidence="3">Heparan-alpha-glucosaminide N-acetyltransferase, catalytic</fullName>
    </submittedName>
</protein>
<dbReference type="PANTHER" id="PTHR31061">
    <property type="entry name" value="LD22376P"/>
    <property type="match status" value="1"/>
</dbReference>